<sequence length="70" mass="7939">MRIKAKLILVIKILMQRPLCNSSVFKVVYSRHNFSKINESIFRRSFAADSPPSTWAAQKGVKRLSTGCRG</sequence>
<keyword evidence="1" id="KW-0732">Signal</keyword>
<feature type="chain" id="PRO_5006448658" evidence="1">
    <location>
        <begin position="23"/>
        <end position="70"/>
    </location>
</feature>
<organism evidence="2">
    <name type="scientific">Rodentolepis nana</name>
    <name type="common">Dwarf tapeworm</name>
    <name type="synonym">Hymenolepis nana</name>
    <dbReference type="NCBI Taxonomy" id="102285"/>
    <lineage>
        <taxon>Eukaryota</taxon>
        <taxon>Metazoa</taxon>
        <taxon>Spiralia</taxon>
        <taxon>Lophotrochozoa</taxon>
        <taxon>Platyhelminthes</taxon>
        <taxon>Cestoda</taxon>
        <taxon>Eucestoda</taxon>
        <taxon>Cyclophyllidea</taxon>
        <taxon>Hymenolepididae</taxon>
        <taxon>Rodentolepis</taxon>
    </lineage>
</organism>
<name>A0A0R3T4P1_RODNA</name>
<accession>A0A0R3T4P1</accession>
<evidence type="ECO:0000313" key="2">
    <source>
        <dbReference type="WBParaSite" id="HNAJ_0000202901-mRNA-1"/>
    </source>
</evidence>
<dbReference type="WBParaSite" id="HNAJ_0000202901-mRNA-1">
    <property type="protein sequence ID" value="HNAJ_0000202901-mRNA-1"/>
    <property type="gene ID" value="HNAJ_0000202901"/>
</dbReference>
<evidence type="ECO:0000256" key="1">
    <source>
        <dbReference type="SAM" id="SignalP"/>
    </source>
</evidence>
<reference evidence="2" key="1">
    <citation type="submission" date="2017-02" db="UniProtKB">
        <authorList>
            <consortium name="WormBaseParasite"/>
        </authorList>
    </citation>
    <scope>IDENTIFICATION</scope>
</reference>
<protein>
    <submittedName>
        <fullName evidence="2">Secreted protein</fullName>
    </submittedName>
</protein>
<proteinExistence type="predicted"/>
<dbReference type="AlphaFoldDB" id="A0A0R3T4P1"/>
<feature type="signal peptide" evidence="1">
    <location>
        <begin position="1"/>
        <end position="22"/>
    </location>
</feature>